<dbReference type="GO" id="GO:0051301">
    <property type="term" value="P:cell division"/>
    <property type="evidence" value="ECO:0007669"/>
    <property type="project" value="TreeGrafter"/>
</dbReference>
<dbReference type="Pfam" id="PF06911">
    <property type="entry name" value="Senescence"/>
    <property type="match status" value="1"/>
</dbReference>
<name>A0A914YTU3_9BILA</name>
<dbReference type="GO" id="GO:0030514">
    <property type="term" value="P:negative regulation of BMP signaling pathway"/>
    <property type="evidence" value="ECO:0007669"/>
    <property type="project" value="TreeGrafter"/>
</dbReference>
<keyword evidence="3" id="KW-1185">Reference proteome</keyword>
<accession>A0A914YTU3</accession>
<evidence type="ECO:0000313" key="4">
    <source>
        <dbReference type="WBParaSite" id="PSU_v2.g4086.t1"/>
    </source>
</evidence>
<sequence>MSTEVDCIFSDAYAFFDQGLIYDEAQHTDDARSMYIKGLALVEQGEKLKKAKKSALYKDIMDMKKRIQDRLQEINKGGTKLDVKKADSLRTSLMELEDKNTSTDAELIYWLPEDVHLVTINEGETTISEPGGSLAILKLLEPEKPSKEMDAKIIPQAILQAGPFAYPLMGPQTTILKNEMGIYVVPNPTPDHPNMCIGIMLPRDLDPQLEKDFMFVLQQFATVETSGILAEMNPQERQRTSEKISHFLIKSGQVLAANVNWVAEKTGEKTAEYGNKYRSSIPERTEPAVNINPALRHGVYYLYRGSKGVAKVTKHLLDKIGDVGVSIGQNVAKSVGGGGGTSGRIISGTTNVIGGGLTGFSTVWISLESASKTLFNNFANETVQTVKVKYGDEAAETTHHGLHAIGHTTLASYQLYDLGPRALAGRMARKAGIQIITGGHGSTRTIIQDGGVARPLPEGAQRQAILDSRNSEKEKEALYPSLKS</sequence>
<feature type="domain" description="Senescence" evidence="2">
    <location>
        <begin position="241"/>
        <end position="428"/>
    </location>
</feature>
<dbReference type="WBParaSite" id="PSU_v2.g4086.t1">
    <property type="protein sequence ID" value="PSU_v2.g4086.t1"/>
    <property type="gene ID" value="PSU_v2.g4086"/>
</dbReference>
<dbReference type="AlphaFoldDB" id="A0A914YTU3"/>
<dbReference type="PANTHER" id="PTHR21068">
    <property type="entry name" value="SPARTIN"/>
    <property type="match status" value="1"/>
</dbReference>
<protein>
    <submittedName>
        <fullName evidence="4">Senescence domain-containing protein</fullName>
    </submittedName>
</protein>
<evidence type="ECO:0000256" key="1">
    <source>
        <dbReference type="SAM" id="MobiDB-lite"/>
    </source>
</evidence>
<proteinExistence type="predicted"/>
<evidence type="ECO:0000259" key="2">
    <source>
        <dbReference type="Pfam" id="PF06911"/>
    </source>
</evidence>
<evidence type="ECO:0000313" key="3">
    <source>
        <dbReference type="Proteomes" id="UP000887577"/>
    </source>
</evidence>
<dbReference type="Proteomes" id="UP000887577">
    <property type="component" value="Unplaced"/>
</dbReference>
<dbReference type="PANTHER" id="PTHR21068:SF43">
    <property type="entry name" value="SPARTIN"/>
    <property type="match status" value="1"/>
</dbReference>
<dbReference type="InterPro" id="IPR009686">
    <property type="entry name" value="Senescence/spartin_C"/>
</dbReference>
<feature type="region of interest" description="Disordered" evidence="1">
    <location>
        <begin position="463"/>
        <end position="484"/>
    </location>
</feature>
<reference evidence="4" key="1">
    <citation type="submission" date="2022-11" db="UniProtKB">
        <authorList>
            <consortium name="WormBaseParasite"/>
        </authorList>
    </citation>
    <scope>IDENTIFICATION</scope>
</reference>
<dbReference type="GO" id="GO:0005886">
    <property type="term" value="C:plasma membrane"/>
    <property type="evidence" value="ECO:0007669"/>
    <property type="project" value="TreeGrafter"/>
</dbReference>
<organism evidence="3 4">
    <name type="scientific">Panagrolaimus superbus</name>
    <dbReference type="NCBI Taxonomy" id="310955"/>
    <lineage>
        <taxon>Eukaryota</taxon>
        <taxon>Metazoa</taxon>
        <taxon>Ecdysozoa</taxon>
        <taxon>Nematoda</taxon>
        <taxon>Chromadorea</taxon>
        <taxon>Rhabditida</taxon>
        <taxon>Tylenchina</taxon>
        <taxon>Panagrolaimomorpha</taxon>
        <taxon>Panagrolaimoidea</taxon>
        <taxon>Panagrolaimidae</taxon>
        <taxon>Panagrolaimus</taxon>
    </lineage>
</organism>
<dbReference type="InterPro" id="IPR045036">
    <property type="entry name" value="Spartin-like"/>
</dbReference>